<comment type="similarity">
    <text evidence="1">Belongs to the sterol desaturase family.</text>
</comment>
<feature type="transmembrane region" description="Helical" evidence="4">
    <location>
        <begin position="6"/>
        <end position="24"/>
    </location>
</feature>
<protein>
    <submittedName>
        <fullName evidence="5">Beta-carotene 3-hydroxylase</fullName>
    </submittedName>
</protein>
<comment type="caution">
    <text evidence="5">The sequence shown here is derived from an EMBL/GenBank/DDBJ whole genome shotgun (WGS) entry which is preliminary data.</text>
</comment>
<evidence type="ECO:0000256" key="1">
    <source>
        <dbReference type="ARBA" id="ARBA00009324"/>
    </source>
</evidence>
<sequence length="157" mass="18918">MEIVLYILTATATFFFMEFMAWFTHKYIMHGFMWYFHKDHHQHEPGFFEKNDVFFLIFAVPSWLCIMLGLMNGNYYITSIGFGIAIYGLSYFLMHDVFIHQRFKWFRNSNNFYLLALRKAHKIHHKHLGKENGEVFGMLIVPSKFFKEARRILANKK</sequence>
<evidence type="ECO:0000313" key="6">
    <source>
        <dbReference type="Proteomes" id="UP000249518"/>
    </source>
</evidence>
<dbReference type="PANTHER" id="PTHR31899">
    <property type="entry name" value="BETA-CAROTENE 3-HYDROXYLASE 1, CHLOROPLASTIC"/>
    <property type="match status" value="1"/>
</dbReference>
<dbReference type="GO" id="GO:0016123">
    <property type="term" value="P:xanthophyll biosynthetic process"/>
    <property type="evidence" value="ECO:0007669"/>
    <property type="project" value="TreeGrafter"/>
</dbReference>
<dbReference type="OrthoDB" id="5243888at2"/>
<evidence type="ECO:0000313" key="5">
    <source>
        <dbReference type="EMBL" id="RAR48117.1"/>
    </source>
</evidence>
<feature type="transmembrane region" description="Helical" evidence="4">
    <location>
        <begin position="53"/>
        <end position="70"/>
    </location>
</feature>
<accession>A0A328WUJ5</accession>
<dbReference type="GO" id="GO:0016119">
    <property type="term" value="P:carotene metabolic process"/>
    <property type="evidence" value="ECO:0007669"/>
    <property type="project" value="TreeGrafter"/>
</dbReference>
<dbReference type="PANTHER" id="PTHR31899:SF9">
    <property type="entry name" value="BETA-CAROTENE 3-HYDROXYLASE 1, CHLOROPLASTIC"/>
    <property type="match status" value="1"/>
</dbReference>
<keyword evidence="6" id="KW-1185">Reference proteome</keyword>
<evidence type="ECO:0000256" key="3">
    <source>
        <dbReference type="ARBA" id="ARBA00023002"/>
    </source>
</evidence>
<keyword evidence="4" id="KW-0472">Membrane</keyword>
<keyword evidence="4" id="KW-1133">Transmembrane helix</keyword>
<keyword evidence="2" id="KW-0125">Carotenoid biosynthesis</keyword>
<dbReference type="InterPro" id="IPR045019">
    <property type="entry name" value="BETA-OHASE-like"/>
</dbReference>
<dbReference type="RefSeq" id="WP_112085946.1">
    <property type="nucleotide sequence ID" value="NZ_QLSV01000006.1"/>
</dbReference>
<reference evidence="5 6" key="1">
    <citation type="submission" date="2018-06" db="EMBL/GenBank/DDBJ databases">
        <title>Genomic Encyclopedia of Type Strains, Phase III (KMG-III): the genomes of soil and plant-associated and newly described type strains.</title>
        <authorList>
            <person name="Whitman W."/>
        </authorList>
    </citation>
    <scope>NUCLEOTIDE SEQUENCE [LARGE SCALE GENOMIC DNA]</scope>
    <source>
        <strain evidence="5 6">CGMCC 1.12504</strain>
    </source>
</reference>
<evidence type="ECO:0000256" key="4">
    <source>
        <dbReference type="SAM" id="Phobius"/>
    </source>
</evidence>
<gene>
    <name evidence="5" type="ORF">B0I10_106119</name>
</gene>
<feature type="transmembrane region" description="Helical" evidence="4">
    <location>
        <begin position="76"/>
        <end position="94"/>
    </location>
</feature>
<name>A0A328WUJ5_9FLAO</name>
<dbReference type="AlphaFoldDB" id="A0A328WUJ5"/>
<dbReference type="Proteomes" id="UP000249518">
    <property type="component" value="Unassembled WGS sequence"/>
</dbReference>
<dbReference type="GO" id="GO:0010291">
    <property type="term" value="F:beta-carotene 3-hydroxylase activity"/>
    <property type="evidence" value="ECO:0007669"/>
    <property type="project" value="TreeGrafter"/>
</dbReference>
<organism evidence="5 6">
    <name type="scientific">Flavobacterium lacus</name>
    <dbReference type="NCBI Taxonomy" id="1353778"/>
    <lineage>
        <taxon>Bacteria</taxon>
        <taxon>Pseudomonadati</taxon>
        <taxon>Bacteroidota</taxon>
        <taxon>Flavobacteriia</taxon>
        <taxon>Flavobacteriales</taxon>
        <taxon>Flavobacteriaceae</taxon>
        <taxon>Flavobacterium</taxon>
    </lineage>
</organism>
<keyword evidence="3" id="KW-0560">Oxidoreductase</keyword>
<proteinExistence type="inferred from homology"/>
<keyword evidence="4" id="KW-0812">Transmembrane</keyword>
<evidence type="ECO:0000256" key="2">
    <source>
        <dbReference type="ARBA" id="ARBA00022746"/>
    </source>
</evidence>
<dbReference type="EMBL" id="QLSV01000006">
    <property type="protein sequence ID" value="RAR48117.1"/>
    <property type="molecule type" value="Genomic_DNA"/>
</dbReference>